<accession>A0ACC6PD85</accession>
<keyword evidence="1" id="KW-0547">Nucleotide-binding</keyword>
<reference evidence="1" key="1">
    <citation type="submission" date="2024-03" db="EMBL/GenBank/DDBJ databases">
        <title>Whole genome sequecning of epiphytes from Marcgravia umbellata leaves.</title>
        <authorList>
            <person name="Kumar G."/>
            <person name="Savka M.A."/>
        </authorList>
    </citation>
    <scope>NUCLEOTIDE SEQUENCE</scope>
    <source>
        <strain evidence="1">RIT_BL5</strain>
    </source>
</reference>
<organism evidence="1 2">
    <name type="scientific">Saccharibacillus sacchari</name>
    <dbReference type="NCBI Taxonomy" id="456493"/>
    <lineage>
        <taxon>Bacteria</taxon>
        <taxon>Bacillati</taxon>
        <taxon>Bacillota</taxon>
        <taxon>Bacilli</taxon>
        <taxon>Bacillales</taxon>
        <taxon>Paenibacillaceae</taxon>
        <taxon>Saccharibacillus</taxon>
    </lineage>
</organism>
<dbReference type="Proteomes" id="UP001380953">
    <property type="component" value="Unassembled WGS sequence"/>
</dbReference>
<keyword evidence="1" id="KW-0067">ATP-binding</keyword>
<evidence type="ECO:0000313" key="2">
    <source>
        <dbReference type="Proteomes" id="UP001380953"/>
    </source>
</evidence>
<comment type="caution">
    <text evidence="1">The sequence shown here is derived from an EMBL/GenBank/DDBJ whole genome shotgun (WGS) entry which is preliminary data.</text>
</comment>
<evidence type="ECO:0000313" key="1">
    <source>
        <dbReference type="EMBL" id="MEJ8304881.1"/>
    </source>
</evidence>
<proteinExistence type="predicted"/>
<keyword evidence="2" id="KW-1185">Reference proteome</keyword>
<sequence length="1061" mass="117330">MSERAAGGLSRRIVYGTLAFFLVLGALLSAAELAVHRQYMSLSGTLESRINRLNLLQDTERGFLESVSYLRAYAAYERSDLQEQAASSRADYDRLFLQLSKVYSSEQIDGAAEVKELAALNERFDAYSIQATRLIVAGDRDALADLSATEGSALVRRIEAQYAEVIELQRNRIAELTERIRTLGRIILIVPALALGAALGAAFLLIRYLKKSFIAPIIAAESAVGRIERGEIVDLGQTSRNDEIGSLLGGIGRMAEGIRSRQHELQDNLLQMEEQREELEAQNDELEAQNEQILEQRGRLERTLERLTRREAQLETINAYQQSLVGLTDLNEFLERAIGQLILVTGRDAAMLVMRAGGQIEVPGAETWADSSTAEGYTEKLADTIRARFGEQGYDILFSSGYPLSVEGFSGEPAGPALQAIRANRPITRRRPISGAEAGAHEAYSMAVDTYYPVYDGSGESSPAGFLLMTFYGDRSVEEGEEELAHGLIRQFVGALFAQLTQAERQRQGEELERLNRELEREKRNLSDQRDATQQVIDSIHEALIVCKPTGEILMCNRITGELLDPIFCSGRNFADAMDEMNKKLGIEDDAGDRIRSALLNGLDGTRARYAFEPAGRSARHFEVYVQRIEDVVWGDVRLFVFRDRTEEEESNRMRDEFVSVVSHELRTPLASILGFAEIMLHREVKPERAQKYLSTIHGEATRLSGLIGDFLDLQRIEAGKQSYLTLPLDLKKLTADVAAQWDGRSGHAVRLAMPDEGCAVRSDADRIKQILHNLLSNAIKYSPGKTIVDCRIRHELSAVGENEPGQWVIEVQDYGLGIPDEAKSKLFGKFYRVDNSDRRQIGGTGLGLAIVKEMAEGLGGAVTFESTLGEGSVFRLTLPELVLPHTAGTVLVLEDDASLGRMIEEAFLGDGRRVTAFSEAEEALLALQQARNEGPPELCVVDLALPGELNGWDFIRYLASEESLRSVPVIVSSALDPPPGYGDSETAKYLRKPFSVRELLEMGRNMAEHASTRLAVALPAPNEPLVRASLEKNGLNAAQIEVKPDFSIAELRPDEEGRDV</sequence>
<gene>
    <name evidence="1" type="ORF">WKI47_13325</name>
</gene>
<name>A0ACC6PD85_9BACL</name>
<dbReference type="EMBL" id="JBBKAR010000034">
    <property type="protein sequence ID" value="MEJ8304881.1"/>
    <property type="molecule type" value="Genomic_DNA"/>
</dbReference>
<protein>
    <submittedName>
        <fullName evidence="1">ATP-binding protein</fullName>
    </submittedName>
</protein>